<dbReference type="HAMAP" id="MF_00500">
    <property type="entry name" value="Ribosomal_bS20"/>
    <property type="match status" value="1"/>
</dbReference>
<dbReference type="InterPro" id="IPR036510">
    <property type="entry name" value="Ribosomal_bS20_sf"/>
</dbReference>
<dbReference type="Gene3D" id="1.20.58.110">
    <property type="entry name" value="Ribosomal protein S20"/>
    <property type="match status" value="1"/>
</dbReference>
<keyword evidence="2 7" id="KW-0699">rRNA-binding</keyword>
<evidence type="ECO:0000256" key="2">
    <source>
        <dbReference type="ARBA" id="ARBA00022730"/>
    </source>
</evidence>
<dbReference type="Proteomes" id="UP000230324">
    <property type="component" value="Unassembled WGS sequence"/>
</dbReference>
<evidence type="ECO:0000256" key="7">
    <source>
        <dbReference type="HAMAP-Rule" id="MF_00500"/>
    </source>
</evidence>
<dbReference type="Pfam" id="PF01649">
    <property type="entry name" value="Ribosomal_S20p"/>
    <property type="match status" value="1"/>
</dbReference>
<keyword evidence="5 7" id="KW-0687">Ribonucleoprotein</keyword>
<dbReference type="GO" id="GO:0015935">
    <property type="term" value="C:small ribosomal subunit"/>
    <property type="evidence" value="ECO:0007669"/>
    <property type="project" value="TreeGrafter"/>
</dbReference>
<organism evidence="9 10">
    <name type="scientific">Candidatus Nealsonbacteria bacterium CG03_land_8_20_14_0_80_36_12</name>
    <dbReference type="NCBI Taxonomy" id="1974701"/>
    <lineage>
        <taxon>Bacteria</taxon>
        <taxon>Candidatus Nealsoniibacteriota</taxon>
    </lineage>
</organism>
<evidence type="ECO:0000256" key="3">
    <source>
        <dbReference type="ARBA" id="ARBA00022884"/>
    </source>
</evidence>
<dbReference type="GO" id="GO:0003735">
    <property type="term" value="F:structural constituent of ribosome"/>
    <property type="evidence" value="ECO:0007669"/>
    <property type="project" value="InterPro"/>
</dbReference>
<dbReference type="SUPFAM" id="SSF46992">
    <property type="entry name" value="Ribosomal protein S20"/>
    <property type="match status" value="1"/>
</dbReference>
<protein>
    <recommendedName>
        <fullName evidence="6 7">Small ribosomal subunit protein bS20</fullName>
    </recommendedName>
</protein>
<gene>
    <name evidence="7 9" type="primary">rpsT</name>
    <name evidence="9" type="ORF">COS47_00005</name>
</gene>
<keyword evidence="3 7" id="KW-0694">RNA-binding</keyword>
<dbReference type="InterPro" id="IPR002583">
    <property type="entry name" value="Ribosomal_bS20"/>
</dbReference>
<evidence type="ECO:0000256" key="4">
    <source>
        <dbReference type="ARBA" id="ARBA00022980"/>
    </source>
</evidence>
<evidence type="ECO:0000256" key="8">
    <source>
        <dbReference type="SAM" id="MobiDB-lite"/>
    </source>
</evidence>
<name>A0A2M7BZ08_9BACT</name>
<evidence type="ECO:0000256" key="1">
    <source>
        <dbReference type="ARBA" id="ARBA00007634"/>
    </source>
</evidence>
<evidence type="ECO:0000313" key="9">
    <source>
        <dbReference type="EMBL" id="PIV12896.1"/>
    </source>
</evidence>
<comment type="similarity">
    <text evidence="1 7">Belongs to the bacterial ribosomal protein bS20 family.</text>
</comment>
<dbReference type="GO" id="GO:0070181">
    <property type="term" value="F:small ribosomal subunit rRNA binding"/>
    <property type="evidence" value="ECO:0007669"/>
    <property type="project" value="TreeGrafter"/>
</dbReference>
<feature type="region of interest" description="Disordered" evidence="8">
    <location>
        <begin position="71"/>
        <end position="90"/>
    </location>
</feature>
<evidence type="ECO:0000313" key="10">
    <source>
        <dbReference type="Proteomes" id="UP000230324"/>
    </source>
</evidence>
<feature type="compositionally biased region" description="Basic residues" evidence="8">
    <location>
        <begin position="71"/>
        <end position="81"/>
    </location>
</feature>
<evidence type="ECO:0000256" key="5">
    <source>
        <dbReference type="ARBA" id="ARBA00023274"/>
    </source>
</evidence>
<proteinExistence type="inferred from homology"/>
<evidence type="ECO:0000256" key="6">
    <source>
        <dbReference type="ARBA" id="ARBA00035136"/>
    </source>
</evidence>
<dbReference type="AlphaFoldDB" id="A0A2M7BZ08"/>
<dbReference type="GO" id="GO:0006412">
    <property type="term" value="P:translation"/>
    <property type="evidence" value="ECO:0007669"/>
    <property type="project" value="UniProtKB-UniRule"/>
</dbReference>
<comment type="caution">
    <text evidence="9">The sequence shown here is derived from an EMBL/GenBank/DDBJ whole genome shotgun (WGS) entry which is preliminary data.</text>
</comment>
<comment type="function">
    <text evidence="7">Binds directly to 16S ribosomal RNA.</text>
</comment>
<dbReference type="EMBL" id="PEUV01000001">
    <property type="protein sequence ID" value="PIV12896.1"/>
    <property type="molecule type" value="Genomic_DNA"/>
</dbReference>
<accession>A0A2M7BZ08</accession>
<dbReference type="NCBIfam" id="TIGR00029">
    <property type="entry name" value="S20"/>
    <property type="match status" value="1"/>
</dbReference>
<keyword evidence="4 7" id="KW-0689">Ribosomal protein</keyword>
<dbReference type="GO" id="GO:0005829">
    <property type="term" value="C:cytosol"/>
    <property type="evidence" value="ECO:0007669"/>
    <property type="project" value="TreeGrafter"/>
</dbReference>
<sequence length="90" mass="10557">MVMPITRSAKKALRQNIKRRKRNLIYKKKMKGLIKEVRKLALEKKVEEAKKLLPQIYKALDKAAKTRVIKKNTASRKKSRITKLLDLSNK</sequence>
<dbReference type="PANTHER" id="PTHR33398">
    <property type="entry name" value="30S RIBOSOMAL PROTEIN S20"/>
    <property type="match status" value="1"/>
</dbReference>
<dbReference type="PANTHER" id="PTHR33398:SF1">
    <property type="entry name" value="SMALL RIBOSOMAL SUBUNIT PROTEIN BS20C"/>
    <property type="match status" value="1"/>
</dbReference>
<reference evidence="10" key="1">
    <citation type="submission" date="2017-09" db="EMBL/GenBank/DDBJ databases">
        <title>Depth-based differentiation of microbial function through sediment-hosted aquifers and enrichment of novel symbionts in the deep terrestrial subsurface.</title>
        <authorList>
            <person name="Probst A.J."/>
            <person name="Ladd B."/>
            <person name="Jarett J.K."/>
            <person name="Geller-Mcgrath D.E."/>
            <person name="Sieber C.M.K."/>
            <person name="Emerson J.B."/>
            <person name="Anantharaman K."/>
            <person name="Thomas B.C."/>
            <person name="Malmstrom R."/>
            <person name="Stieglmeier M."/>
            <person name="Klingl A."/>
            <person name="Woyke T."/>
            <person name="Ryan C.M."/>
            <person name="Banfield J.F."/>
        </authorList>
    </citation>
    <scope>NUCLEOTIDE SEQUENCE [LARGE SCALE GENOMIC DNA]</scope>
</reference>